<dbReference type="Pfam" id="PF07568">
    <property type="entry name" value="HisKA_2"/>
    <property type="match status" value="1"/>
</dbReference>
<evidence type="ECO:0000259" key="9">
    <source>
        <dbReference type="SMART" id="SM00387"/>
    </source>
</evidence>
<evidence type="ECO:0000256" key="5">
    <source>
        <dbReference type="ARBA" id="ARBA00022741"/>
    </source>
</evidence>
<keyword evidence="6 10" id="KW-0418">Kinase</keyword>
<dbReference type="InterPro" id="IPR036890">
    <property type="entry name" value="HATPase_C_sf"/>
</dbReference>
<dbReference type="SMART" id="SM00387">
    <property type="entry name" value="HATPase_c"/>
    <property type="match status" value="1"/>
</dbReference>
<feature type="transmembrane region" description="Helical" evidence="8">
    <location>
        <begin position="20"/>
        <end position="41"/>
    </location>
</feature>
<evidence type="ECO:0000256" key="4">
    <source>
        <dbReference type="ARBA" id="ARBA00022679"/>
    </source>
</evidence>
<dbReference type="Gene3D" id="3.30.565.10">
    <property type="entry name" value="Histidine kinase-like ATPase, C-terminal domain"/>
    <property type="match status" value="1"/>
</dbReference>
<keyword evidence="3" id="KW-0597">Phosphoprotein</keyword>
<accession>A0ABU9YAA6</accession>
<dbReference type="Gene3D" id="3.30.450.20">
    <property type="entry name" value="PAS domain"/>
    <property type="match status" value="1"/>
</dbReference>
<dbReference type="GO" id="GO:0004673">
    <property type="term" value="F:protein histidine kinase activity"/>
    <property type="evidence" value="ECO:0007669"/>
    <property type="project" value="UniProtKB-EC"/>
</dbReference>
<sequence>MKHIGDFDLCDRLSPTIPVWVTQVGVGLLSVVAARIVRMIFDIVAGGAAPFALIYPAIMLATLFARAFAGVITATIMILYIWYYLYPIENSFRFANPAEAFSVIVVVITAIMTILIAELFRSVARKATQERDRQIADRDLFLAEFDHRMKNNFAIVAGLLDMQKRRASNPATAEALETAQMRVDSIARAHRHLYRGSGQPGAVEMKEYLGDLCAALSESLFPRGGITLVCNSDKAAVPRDRAVSIGLVINELVTNAAKHAFPGREVGTIVVTFRAKPDGWVVMVADDGVGMPEAVATPGPDHGLGSRLIEAFARQAGGAITTESDGTGTRVTMGLAA</sequence>
<evidence type="ECO:0000256" key="8">
    <source>
        <dbReference type="SAM" id="Phobius"/>
    </source>
</evidence>
<dbReference type="SUPFAM" id="SSF55874">
    <property type="entry name" value="ATPase domain of HSP90 chaperone/DNA topoisomerase II/histidine kinase"/>
    <property type="match status" value="1"/>
</dbReference>
<dbReference type="EC" id="2.7.13.3" evidence="2"/>
<dbReference type="PANTHER" id="PTHR41523:SF8">
    <property type="entry name" value="ETHYLENE RESPONSE SENSOR PROTEIN"/>
    <property type="match status" value="1"/>
</dbReference>
<keyword evidence="7" id="KW-0067">ATP-binding</keyword>
<comment type="catalytic activity">
    <reaction evidence="1">
        <text>ATP + protein L-histidine = ADP + protein N-phospho-L-histidine.</text>
        <dbReference type="EC" id="2.7.13.3"/>
    </reaction>
</comment>
<keyword evidence="5" id="KW-0547">Nucleotide-binding</keyword>
<evidence type="ECO:0000256" key="3">
    <source>
        <dbReference type="ARBA" id="ARBA00022553"/>
    </source>
</evidence>
<dbReference type="Proteomes" id="UP001419910">
    <property type="component" value="Unassembled WGS sequence"/>
</dbReference>
<comment type="caution">
    <text evidence="10">The sequence shown here is derived from an EMBL/GenBank/DDBJ whole genome shotgun (WGS) entry which is preliminary data.</text>
</comment>
<reference evidence="10 11" key="1">
    <citation type="submission" date="2024-05" db="EMBL/GenBank/DDBJ databases">
        <authorList>
            <person name="Liu Q."/>
            <person name="Xin Y.-H."/>
        </authorList>
    </citation>
    <scope>NUCLEOTIDE SEQUENCE [LARGE SCALE GENOMIC DNA]</scope>
    <source>
        <strain evidence="10 11">CGMCC 1.10181</strain>
    </source>
</reference>
<dbReference type="EMBL" id="JBDIME010000032">
    <property type="protein sequence ID" value="MEN2792738.1"/>
    <property type="molecule type" value="Genomic_DNA"/>
</dbReference>
<keyword evidence="8" id="KW-0812">Transmembrane</keyword>
<dbReference type="InterPro" id="IPR003594">
    <property type="entry name" value="HATPase_dom"/>
</dbReference>
<feature type="transmembrane region" description="Helical" evidence="8">
    <location>
        <begin position="53"/>
        <end position="83"/>
    </location>
</feature>
<organism evidence="10 11">
    <name type="scientific">Sphingomonas oligophenolica</name>
    <dbReference type="NCBI Taxonomy" id="301154"/>
    <lineage>
        <taxon>Bacteria</taxon>
        <taxon>Pseudomonadati</taxon>
        <taxon>Pseudomonadota</taxon>
        <taxon>Alphaproteobacteria</taxon>
        <taxon>Sphingomonadales</taxon>
        <taxon>Sphingomonadaceae</taxon>
        <taxon>Sphingomonas</taxon>
    </lineage>
</organism>
<dbReference type="RefSeq" id="WP_343891090.1">
    <property type="nucleotide sequence ID" value="NZ_BAAAEH010000038.1"/>
</dbReference>
<dbReference type="InterPro" id="IPR011495">
    <property type="entry name" value="Sig_transdc_His_kin_sub2_dim/P"/>
</dbReference>
<evidence type="ECO:0000256" key="2">
    <source>
        <dbReference type="ARBA" id="ARBA00012438"/>
    </source>
</evidence>
<proteinExistence type="predicted"/>
<evidence type="ECO:0000256" key="7">
    <source>
        <dbReference type="ARBA" id="ARBA00022840"/>
    </source>
</evidence>
<dbReference type="PANTHER" id="PTHR41523">
    <property type="entry name" value="TWO-COMPONENT SYSTEM SENSOR PROTEIN"/>
    <property type="match status" value="1"/>
</dbReference>
<feature type="transmembrane region" description="Helical" evidence="8">
    <location>
        <begin position="103"/>
        <end position="124"/>
    </location>
</feature>
<keyword evidence="8" id="KW-1133">Transmembrane helix</keyword>
<evidence type="ECO:0000313" key="10">
    <source>
        <dbReference type="EMBL" id="MEN2792738.1"/>
    </source>
</evidence>
<evidence type="ECO:0000256" key="1">
    <source>
        <dbReference type="ARBA" id="ARBA00000085"/>
    </source>
</evidence>
<name>A0ABU9YAA6_9SPHN</name>
<gene>
    <name evidence="10" type="ORF">ABC974_24125</name>
</gene>
<keyword evidence="8" id="KW-0472">Membrane</keyword>
<keyword evidence="4 10" id="KW-0808">Transferase</keyword>
<keyword evidence="11" id="KW-1185">Reference proteome</keyword>
<evidence type="ECO:0000313" key="11">
    <source>
        <dbReference type="Proteomes" id="UP001419910"/>
    </source>
</evidence>
<protein>
    <recommendedName>
        <fullName evidence="2">histidine kinase</fullName>
        <ecNumber evidence="2">2.7.13.3</ecNumber>
    </recommendedName>
</protein>
<feature type="domain" description="Histidine kinase/HSP90-like ATPase" evidence="9">
    <location>
        <begin position="240"/>
        <end position="337"/>
    </location>
</feature>
<dbReference type="Pfam" id="PF02518">
    <property type="entry name" value="HATPase_c"/>
    <property type="match status" value="1"/>
</dbReference>
<evidence type="ECO:0000256" key="6">
    <source>
        <dbReference type="ARBA" id="ARBA00022777"/>
    </source>
</evidence>